<proteinExistence type="predicted"/>
<reference evidence="1 2" key="1">
    <citation type="journal article" date="2019" name="Commun. Biol.">
        <title>The bagworm genome reveals a unique fibroin gene that provides high tensile strength.</title>
        <authorList>
            <person name="Kono N."/>
            <person name="Nakamura H."/>
            <person name="Ohtoshi R."/>
            <person name="Tomita M."/>
            <person name="Numata K."/>
            <person name="Arakawa K."/>
        </authorList>
    </citation>
    <scope>NUCLEOTIDE SEQUENCE [LARGE SCALE GENOMIC DNA]</scope>
</reference>
<evidence type="ECO:0000313" key="1">
    <source>
        <dbReference type="EMBL" id="GBP81108.1"/>
    </source>
</evidence>
<protein>
    <submittedName>
        <fullName evidence="1">Uncharacterized protein</fullName>
    </submittedName>
</protein>
<organism evidence="1 2">
    <name type="scientific">Eumeta variegata</name>
    <name type="common">Bagworm moth</name>
    <name type="synonym">Eumeta japonica</name>
    <dbReference type="NCBI Taxonomy" id="151549"/>
    <lineage>
        <taxon>Eukaryota</taxon>
        <taxon>Metazoa</taxon>
        <taxon>Ecdysozoa</taxon>
        <taxon>Arthropoda</taxon>
        <taxon>Hexapoda</taxon>
        <taxon>Insecta</taxon>
        <taxon>Pterygota</taxon>
        <taxon>Neoptera</taxon>
        <taxon>Endopterygota</taxon>
        <taxon>Lepidoptera</taxon>
        <taxon>Glossata</taxon>
        <taxon>Ditrysia</taxon>
        <taxon>Tineoidea</taxon>
        <taxon>Psychidae</taxon>
        <taxon>Oiketicinae</taxon>
        <taxon>Eumeta</taxon>
    </lineage>
</organism>
<dbReference type="Proteomes" id="UP000299102">
    <property type="component" value="Unassembled WGS sequence"/>
</dbReference>
<comment type="caution">
    <text evidence="1">The sequence shown here is derived from an EMBL/GenBank/DDBJ whole genome shotgun (WGS) entry which is preliminary data.</text>
</comment>
<evidence type="ECO:0000313" key="2">
    <source>
        <dbReference type="Proteomes" id="UP000299102"/>
    </source>
</evidence>
<dbReference type="EMBL" id="BGZK01001496">
    <property type="protein sequence ID" value="GBP81108.1"/>
    <property type="molecule type" value="Genomic_DNA"/>
</dbReference>
<gene>
    <name evidence="1" type="ORF">EVAR_63413_1</name>
</gene>
<accession>A0A4C1YYF8</accession>
<name>A0A4C1YYF8_EUMVA</name>
<dbReference type="AlphaFoldDB" id="A0A4C1YYF8"/>
<keyword evidence="2" id="KW-1185">Reference proteome</keyword>
<sequence length="93" mass="10265">MIVSVVNWAGGRRRGCGPRSLLLAFRTNYMKSSVDTRIAVSRRTASVLHKRSNGIDSRYFEGFALYVILVASCSPDRVTPVESRAVTDSGSQR</sequence>